<feature type="domain" description="DUF1023" evidence="2">
    <location>
        <begin position="281"/>
        <end position="441"/>
    </location>
</feature>
<dbReference type="SUPFAM" id="SSF53474">
    <property type="entry name" value="alpha/beta-Hydrolases"/>
    <property type="match status" value="1"/>
</dbReference>
<evidence type="ECO:0000259" key="2">
    <source>
        <dbReference type="Pfam" id="PF06259"/>
    </source>
</evidence>
<protein>
    <submittedName>
        <fullName evidence="3">Alpha/beta hydrolase</fullName>
    </submittedName>
</protein>
<organism evidence="3 4">
    <name type="scientific">Blastococcus aggregatus</name>
    <dbReference type="NCBI Taxonomy" id="38502"/>
    <lineage>
        <taxon>Bacteria</taxon>
        <taxon>Bacillati</taxon>
        <taxon>Actinomycetota</taxon>
        <taxon>Actinomycetes</taxon>
        <taxon>Geodermatophilales</taxon>
        <taxon>Geodermatophilaceae</taxon>
        <taxon>Blastococcus</taxon>
    </lineage>
</organism>
<evidence type="ECO:0000313" key="3">
    <source>
        <dbReference type="EMBL" id="SOC47478.1"/>
    </source>
</evidence>
<gene>
    <name evidence="3" type="ORF">SAMN05660748_0840</name>
</gene>
<dbReference type="AlphaFoldDB" id="A0A285V1J4"/>
<dbReference type="Proteomes" id="UP000219435">
    <property type="component" value="Unassembled WGS sequence"/>
</dbReference>
<keyword evidence="4" id="KW-1185">Reference proteome</keyword>
<dbReference type="GO" id="GO:0016787">
    <property type="term" value="F:hydrolase activity"/>
    <property type="evidence" value="ECO:0007669"/>
    <property type="project" value="UniProtKB-KW"/>
</dbReference>
<dbReference type="EMBL" id="OBQI01000001">
    <property type="protein sequence ID" value="SOC47478.1"/>
    <property type="molecule type" value="Genomic_DNA"/>
</dbReference>
<accession>A0A285V1J4</accession>
<name>A0A285V1J4_9ACTN</name>
<reference evidence="4" key="1">
    <citation type="submission" date="2017-08" db="EMBL/GenBank/DDBJ databases">
        <authorList>
            <person name="Varghese N."/>
            <person name="Submissions S."/>
        </authorList>
    </citation>
    <scope>NUCLEOTIDE SEQUENCE [LARGE SCALE GENOMIC DNA]</scope>
    <source>
        <strain evidence="4">DSM 4725</strain>
    </source>
</reference>
<dbReference type="InterPro" id="IPR029058">
    <property type="entry name" value="AB_hydrolase_fold"/>
</dbReference>
<keyword evidence="3" id="KW-0378">Hydrolase</keyword>
<dbReference type="InterPro" id="IPR010427">
    <property type="entry name" value="DUF1023"/>
</dbReference>
<dbReference type="Gene3D" id="3.40.50.1820">
    <property type="entry name" value="alpha/beta hydrolase"/>
    <property type="match status" value="1"/>
</dbReference>
<proteinExistence type="predicted"/>
<dbReference type="RefSeq" id="WP_101541076.1">
    <property type="nucleotide sequence ID" value="NZ_OBQI01000001.1"/>
</dbReference>
<evidence type="ECO:0000256" key="1">
    <source>
        <dbReference type="SAM" id="MobiDB-lite"/>
    </source>
</evidence>
<dbReference type="Pfam" id="PF06259">
    <property type="entry name" value="Abhydrolase_8"/>
    <property type="match status" value="1"/>
</dbReference>
<evidence type="ECO:0000313" key="4">
    <source>
        <dbReference type="Proteomes" id="UP000219435"/>
    </source>
</evidence>
<feature type="region of interest" description="Disordered" evidence="1">
    <location>
        <begin position="163"/>
        <end position="183"/>
    </location>
</feature>
<sequence>MTDPEARLRAVAGWDVPALRGGLATLGELDDRFPSWRARLDAVVRTVVDGGTWSGPAAAQARELLLRLSTTAAALDAGLTGSRAECTRLAGDAAVAADRAAAALALAPELPVPLGVSLTDADTLAAAVDRLVLGPGSVGPAVAAAREALTAAEAVGSAAGRATDALPPVPSPAAGALGTGGRPQLPAGTDPAAVARWWAALPVAGQLALVEESPERLGALDGVPAWARDRANRVLLRRAIDDPRADDGLRAVARVVAGVLAEDEGAGLAVQLHLLDLAGDRVAVGYGDLDSADVVALVVPGMTITPADDLPGVAGDARDLAGVARRADPGLTVATVAWLGYRAPQFLYSATSRRAATTGGAVLDSALTGLAAARAATGAPPARTTVVGHSYGTVVIDEAADRTGRLAADAVVLLGSPGMEDDAAALEAPEVYDAASPADPISWSGWFGTETWAERFGSTGLPVDAGTGHSGYFDRDRPTLGAMGEVVVGRRPG</sequence>